<evidence type="ECO:0000313" key="5">
    <source>
        <dbReference type="Proteomes" id="UP000183868"/>
    </source>
</evidence>
<protein>
    <submittedName>
        <fullName evidence="2">Por secretion system C-terminal sorting domain-containing protein</fullName>
    </submittedName>
</protein>
<gene>
    <name evidence="2" type="ORF">Cabys_1676</name>
    <name evidence="3" type="ORF">Calab_2824</name>
</gene>
<dbReference type="KEGG" id="caby:Cabys_1676"/>
<dbReference type="EMBL" id="CM001402">
    <property type="protein sequence ID" value="EHO42431.1"/>
    <property type="molecule type" value="Genomic_DNA"/>
</dbReference>
<dbReference type="Proteomes" id="UP000004671">
    <property type="component" value="Chromosome"/>
</dbReference>
<dbReference type="RefSeq" id="WP_006929770.1">
    <property type="nucleotide sequence ID" value="NZ_CM001402.1"/>
</dbReference>
<dbReference type="HOGENOM" id="CLU_389663_0_0_0"/>
<dbReference type="OrthoDB" id="8520696at2"/>
<evidence type="ECO:0000313" key="3">
    <source>
        <dbReference type="EMBL" id="EHO42431.1"/>
    </source>
</evidence>
<name>H1XRF0_CALAY</name>
<accession>H1XRF0</accession>
<keyword evidence="1" id="KW-0732">Signal</keyword>
<feature type="signal peptide" evidence="1">
    <location>
        <begin position="1"/>
        <end position="20"/>
    </location>
</feature>
<dbReference type="Gene3D" id="2.60.40.4070">
    <property type="match status" value="1"/>
</dbReference>
<dbReference type="EMBL" id="CP018099">
    <property type="protein sequence ID" value="APF18425.1"/>
    <property type="molecule type" value="Genomic_DNA"/>
</dbReference>
<dbReference type="PaxDb" id="880073-Calab_2824"/>
<dbReference type="Proteomes" id="UP000183868">
    <property type="component" value="Chromosome"/>
</dbReference>
<evidence type="ECO:0000313" key="2">
    <source>
        <dbReference type="EMBL" id="APF18425.1"/>
    </source>
</evidence>
<dbReference type="InterPro" id="IPR013783">
    <property type="entry name" value="Ig-like_fold"/>
</dbReference>
<feature type="chain" id="PRO_5010834597" evidence="1">
    <location>
        <begin position="21"/>
        <end position="728"/>
    </location>
</feature>
<organism evidence="3 4">
    <name type="scientific">Caldithrix abyssi DSM 13497</name>
    <dbReference type="NCBI Taxonomy" id="880073"/>
    <lineage>
        <taxon>Bacteria</taxon>
        <taxon>Pseudomonadati</taxon>
        <taxon>Calditrichota</taxon>
        <taxon>Calditrichia</taxon>
        <taxon>Calditrichales</taxon>
        <taxon>Calditrichaceae</taxon>
        <taxon>Caldithrix</taxon>
    </lineage>
</organism>
<dbReference type="InParanoid" id="H1XRF0"/>
<dbReference type="AlphaFoldDB" id="H1XRF0"/>
<dbReference type="InterPro" id="IPR026444">
    <property type="entry name" value="Secre_tail"/>
</dbReference>
<proteinExistence type="predicted"/>
<evidence type="ECO:0000313" key="4">
    <source>
        <dbReference type="Proteomes" id="UP000004671"/>
    </source>
</evidence>
<dbReference type="STRING" id="880073.Cabys_1676"/>
<reference evidence="3 4" key="1">
    <citation type="submission" date="2011-09" db="EMBL/GenBank/DDBJ databases">
        <title>The permanent draft genome of Caldithrix abyssi DSM 13497.</title>
        <authorList>
            <consortium name="US DOE Joint Genome Institute (JGI-PGF)"/>
            <person name="Lucas S."/>
            <person name="Han J."/>
            <person name="Lapidus A."/>
            <person name="Bruce D."/>
            <person name="Goodwin L."/>
            <person name="Pitluck S."/>
            <person name="Peters L."/>
            <person name="Kyrpides N."/>
            <person name="Mavromatis K."/>
            <person name="Ivanova N."/>
            <person name="Mikhailova N."/>
            <person name="Chertkov O."/>
            <person name="Detter J.C."/>
            <person name="Tapia R."/>
            <person name="Han C."/>
            <person name="Land M."/>
            <person name="Hauser L."/>
            <person name="Markowitz V."/>
            <person name="Cheng J.-F."/>
            <person name="Hugenholtz P."/>
            <person name="Woyke T."/>
            <person name="Wu D."/>
            <person name="Spring S."/>
            <person name="Brambilla E."/>
            <person name="Klenk H.-P."/>
            <person name="Eisen J.A."/>
        </authorList>
    </citation>
    <scope>NUCLEOTIDE SEQUENCE [LARGE SCALE GENOMIC DNA]</scope>
    <source>
        <strain evidence="3 4">DSM 13497</strain>
    </source>
</reference>
<dbReference type="NCBIfam" id="TIGR04183">
    <property type="entry name" value="Por_Secre_tail"/>
    <property type="match status" value="1"/>
</dbReference>
<sequence precursor="true">MKLKQSLTITLSMIFLSSLAAQKNPMDFKRWNVMNINKVATTFNNAGMLCDGNNQNYSLARIPSFEFPQGSGLNYGTCVAVVVGAPYPQDPAVVGGTNPDGLAYLDGTMDEGPADFWNEEHFAPYPEFTNPTAASISTDPTSWPDPWPEALPNYVYKTGLDDEKIVNDQLPLIPLLKDAQTGWPGFGPNGEQIADQETFSVMYGWGGTDQIGVGNAKTRWLRTQLIMRGLAWKGTLYENFIVWVFIVRNPNPAPIVDMAMGIHIDFGFLPAFLPGISYDDDRHYYDPKLQLAYGWDDDGFEEDPRGGGVLSAENIAWAGVVALKMPGGDGTVAAYDATHFWEGQTTNIGSGGDPEMYYQWNLLNLNDPQDSDHDGIDDDFDGNGVPDILDGGPNYYVGSGADGLQVLGSHSFTLQPGEMDTLIFATVFGRSEKELKTSAQRAINLYQNNWEVVDAPPAPKMEAMVDNRKVILIWGTESERDVQFEGYKIYRSQDNGQTWGAESFTDFDGVVHYVPLAQYDRVDGITGYYKTLPEYAWYYLGSDNWVPNRFKVQGDSLIGFKLPQPLKYFNDGDSVNVFVDNSVLNGVDYWYYVAAYDSGNGIIGPLENGAASNPYEINNTVAVRPQLPLAQNGLQNVRVVPNPYRFSEIWESGWRDHKIQFTGLPGQAVIKIFNTSGELIRTLQHRASSSIEEWDLKNRYNQLVAPGVYFYHIDSPLGKTTGKFIVIL</sequence>
<evidence type="ECO:0000256" key="1">
    <source>
        <dbReference type="SAM" id="SignalP"/>
    </source>
</evidence>
<keyword evidence="4" id="KW-1185">Reference proteome</keyword>
<dbReference type="Gene3D" id="2.60.40.10">
    <property type="entry name" value="Immunoglobulins"/>
    <property type="match status" value="1"/>
</dbReference>
<reference evidence="2 5" key="2">
    <citation type="submission" date="2016-11" db="EMBL/GenBank/DDBJ databases">
        <title>Genomic analysis of Caldithrix abyssi and proposal of a novel bacterial phylum Caldithrichaeota.</title>
        <authorList>
            <person name="Kublanov I."/>
            <person name="Sigalova O."/>
            <person name="Gavrilov S."/>
            <person name="Lebedinsky A."/>
            <person name="Ivanova N."/>
            <person name="Daum C."/>
            <person name="Reddy T."/>
            <person name="Klenk H.P."/>
            <person name="Goker M."/>
            <person name="Reva O."/>
            <person name="Miroshnichenko M."/>
            <person name="Kyprides N."/>
            <person name="Woyke T."/>
            <person name="Gelfand M."/>
        </authorList>
    </citation>
    <scope>NUCLEOTIDE SEQUENCE [LARGE SCALE GENOMIC DNA]</scope>
    <source>
        <strain evidence="2 5">LF13</strain>
    </source>
</reference>